<dbReference type="PANTHER" id="PTHR16943">
    <property type="entry name" value="2-METHYLCITRATE DEHYDRATASE-RELATED"/>
    <property type="match status" value="1"/>
</dbReference>
<dbReference type="InterPro" id="IPR042188">
    <property type="entry name" value="MmgE/PrpD_sf_2"/>
</dbReference>
<name>A0A7S8C1D5_9HYPH</name>
<evidence type="ECO:0000313" key="5">
    <source>
        <dbReference type="Proteomes" id="UP000593594"/>
    </source>
</evidence>
<dbReference type="Proteomes" id="UP000593594">
    <property type="component" value="Chromosome"/>
</dbReference>
<dbReference type="RefSeq" id="WP_213162781.1">
    <property type="nucleotide sequence ID" value="NZ_CP058214.1"/>
</dbReference>
<proteinExistence type="inferred from homology"/>
<protein>
    <submittedName>
        <fullName evidence="4">MmgE/PrpD family protein</fullName>
    </submittedName>
</protein>
<evidence type="ECO:0000259" key="2">
    <source>
        <dbReference type="Pfam" id="PF03972"/>
    </source>
</evidence>
<organism evidence="4 5">
    <name type="scientific">Kaustia mangrovi</name>
    <dbReference type="NCBI Taxonomy" id="2593653"/>
    <lineage>
        <taxon>Bacteria</taxon>
        <taxon>Pseudomonadati</taxon>
        <taxon>Pseudomonadota</taxon>
        <taxon>Alphaproteobacteria</taxon>
        <taxon>Hyphomicrobiales</taxon>
        <taxon>Parvibaculaceae</taxon>
        <taxon>Kaustia</taxon>
    </lineage>
</organism>
<dbReference type="Pfam" id="PF19305">
    <property type="entry name" value="MmgE_PrpD_C"/>
    <property type="match status" value="1"/>
</dbReference>
<dbReference type="EMBL" id="CP058214">
    <property type="protein sequence ID" value="QPC41561.1"/>
    <property type="molecule type" value="Genomic_DNA"/>
</dbReference>
<dbReference type="InterPro" id="IPR045337">
    <property type="entry name" value="MmgE_PrpD_C"/>
</dbReference>
<dbReference type="Gene3D" id="1.10.4100.10">
    <property type="entry name" value="2-methylcitrate dehydratase PrpD"/>
    <property type="match status" value="1"/>
</dbReference>
<dbReference type="InterPro" id="IPR005656">
    <property type="entry name" value="MmgE_PrpD"/>
</dbReference>
<reference evidence="4 5" key="1">
    <citation type="submission" date="2020-06" db="EMBL/GenBank/DDBJ databases">
        <title>Genome sequence of 2 isolates from Red Sea Mangroves.</title>
        <authorList>
            <person name="Sefrji F."/>
            <person name="Michoud G."/>
            <person name="Merlino G."/>
            <person name="Daffonchio D."/>
        </authorList>
    </citation>
    <scope>NUCLEOTIDE SEQUENCE [LARGE SCALE GENOMIC DNA]</scope>
    <source>
        <strain evidence="4 5">R1DC25</strain>
    </source>
</reference>
<sequence length="452" mass="46978">MSTAPRLQRHDGEPLTARLVELIRARPVGEADMRAAALFTLDAAASILAGQRSVPGEKLMRWARTLAPDGGSLDAPRRAFLMGALCHILEMDDLHRASVVHPGCAVVPAIFAMARGRPGHEALTAVLHGFEAATRVGMAVGPAHYRIWHNTATCGPFGSAMAAAYLLGLDDGAAIDALGNAGTQSGGLWEFLETGAHSKHLHAGRAAEAGVVAAGLAAQGFTGAPAILEGEKGIFRAMCPDDLPHRLLEGPGGPWQLRETSIKPWPSCRHTHPAIEAALAVRAAIGGEPLSGNRLSAVTVESYPAALDVCDRADVSSTYAAKFSLQHCVAAALALDGIDFEAFDGAARDRLAGERGKVRLAVSEPFASAYPAHWGARVTVSLADGDSRSAAVTDAKGDPEAPLSDGEMVAKARMLMRSGGIDDPDPLIGAILAMADNAPVPELDILKSGEPA</sequence>
<comment type="similarity">
    <text evidence="1">Belongs to the PrpD family.</text>
</comment>
<feature type="domain" description="MmgE/PrpD C-terminal" evidence="3">
    <location>
        <begin position="265"/>
        <end position="417"/>
    </location>
</feature>
<evidence type="ECO:0000256" key="1">
    <source>
        <dbReference type="ARBA" id="ARBA00006174"/>
    </source>
</evidence>
<dbReference type="GO" id="GO:0016829">
    <property type="term" value="F:lyase activity"/>
    <property type="evidence" value="ECO:0007669"/>
    <property type="project" value="InterPro"/>
</dbReference>
<dbReference type="AlphaFoldDB" id="A0A7S8C1D5"/>
<dbReference type="PANTHER" id="PTHR16943:SF8">
    <property type="entry name" value="2-METHYLCITRATE DEHYDRATASE"/>
    <property type="match status" value="1"/>
</dbReference>
<accession>A0A7S8C1D5</accession>
<feature type="domain" description="MmgE/PrpD N-terminal" evidence="2">
    <location>
        <begin position="19"/>
        <end position="242"/>
    </location>
</feature>
<dbReference type="InterPro" id="IPR042183">
    <property type="entry name" value="MmgE/PrpD_sf_1"/>
</dbReference>
<keyword evidence="5" id="KW-1185">Reference proteome</keyword>
<dbReference type="KEGG" id="kmn:HW532_01770"/>
<dbReference type="InterPro" id="IPR036148">
    <property type="entry name" value="MmgE/PrpD_sf"/>
</dbReference>
<dbReference type="InterPro" id="IPR045336">
    <property type="entry name" value="MmgE_PrpD_N"/>
</dbReference>
<dbReference type="Gene3D" id="3.30.1330.120">
    <property type="entry name" value="2-methylcitrate dehydratase PrpD"/>
    <property type="match status" value="1"/>
</dbReference>
<evidence type="ECO:0000313" key="4">
    <source>
        <dbReference type="EMBL" id="QPC41561.1"/>
    </source>
</evidence>
<gene>
    <name evidence="4" type="ORF">HW532_01770</name>
</gene>
<dbReference type="Pfam" id="PF03972">
    <property type="entry name" value="MmgE_PrpD_N"/>
    <property type="match status" value="1"/>
</dbReference>
<evidence type="ECO:0000259" key="3">
    <source>
        <dbReference type="Pfam" id="PF19305"/>
    </source>
</evidence>
<dbReference type="SUPFAM" id="SSF103378">
    <property type="entry name" value="2-methylcitrate dehydratase PrpD"/>
    <property type="match status" value="1"/>
</dbReference>